<dbReference type="GO" id="GO:0030286">
    <property type="term" value="C:dynein complex"/>
    <property type="evidence" value="ECO:0007669"/>
    <property type="project" value="InterPro"/>
</dbReference>
<dbReference type="GO" id="GO:0008569">
    <property type="term" value="F:minus-end-directed microtubule motor activity"/>
    <property type="evidence" value="ECO:0007669"/>
    <property type="project" value="InterPro"/>
</dbReference>
<dbReference type="InterPro" id="IPR053299">
    <property type="entry name" value="ASTRA_WD_repeat"/>
</dbReference>
<feature type="region of interest" description="Disordered" evidence="2">
    <location>
        <begin position="305"/>
        <end position="331"/>
    </location>
</feature>
<gene>
    <name evidence="4" type="ORF">BSAL_29960</name>
</gene>
<dbReference type="PANTHER" id="PTHR44156">
    <property type="entry name" value="SUPERNUMERARY LIMBS, ISOFORM B-RELATED"/>
    <property type="match status" value="1"/>
</dbReference>
<dbReference type="Pfam" id="PF00400">
    <property type="entry name" value="WD40"/>
    <property type="match status" value="1"/>
</dbReference>
<accession>A0A0S4JKZ2</accession>
<dbReference type="InterPro" id="IPR001680">
    <property type="entry name" value="WD40_rpt"/>
</dbReference>
<dbReference type="Pfam" id="PF03028">
    <property type="entry name" value="Dynein_heavy"/>
    <property type="match status" value="1"/>
</dbReference>
<keyword evidence="1" id="KW-0853">WD repeat</keyword>
<dbReference type="OMA" id="MYINAVA"/>
<evidence type="ECO:0000313" key="4">
    <source>
        <dbReference type="EMBL" id="CUG91048.1"/>
    </source>
</evidence>
<feature type="repeat" description="WD" evidence="1">
    <location>
        <begin position="649"/>
        <end position="664"/>
    </location>
</feature>
<evidence type="ECO:0000313" key="5">
    <source>
        <dbReference type="Proteomes" id="UP000051952"/>
    </source>
</evidence>
<dbReference type="InterPro" id="IPR004273">
    <property type="entry name" value="Dynein_heavy_D6_P-loop"/>
</dbReference>
<dbReference type="SMART" id="SM00320">
    <property type="entry name" value="WD40"/>
    <property type="match status" value="4"/>
</dbReference>
<feature type="compositionally biased region" description="Acidic residues" evidence="2">
    <location>
        <begin position="114"/>
        <end position="124"/>
    </location>
</feature>
<dbReference type="VEuPathDB" id="TriTrypDB:BSAL_29960"/>
<dbReference type="Gene3D" id="3.40.50.300">
    <property type="entry name" value="P-loop containing nucleotide triphosphate hydrolases"/>
    <property type="match status" value="1"/>
</dbReference>
<evidence type="ECO:0000259" key="3">
    <source>
        <dbReference type="Pfam" id="PF03028"/>
    </source>
</evidence>
<feature type="repeat" description="WD" evidence="1">
    <location>
        <begin position="565"/>
        <end position="583"/>
    </location>
</feature>
<sequence>MSRQSLQFNVPVQVAVDHLEVSVDNTIISADPNVFPGATGLVVATVDGSIVTNRAELREELQAKLSQNPQAIVQIQTCSAANLSQFAPTTTTADASQGDIAVDEAQASSTKDEFDLDSDNDEEASTSHLIEVKTQKVENRSTPAERGSAEQILFEATSRAQPGQCLLLLCDGFNPVVHVEAAAQRTQVNVMHIDPVARVKSRQRMEEYAATLKKSLERGVWLFIENATKSITLLETLAGCIDAAMRGNTFHASTRVLLMCEPHPHFPALLMQNSITLKLKPIPTSEDLIDAEGLSESRTKMTMLKVTSQDSSQSASGSGNQPQVSTGRKRRVRIGTEVDVVRIESSAFLEMSASAIPPSNDLHENGSPDAASGGIERVARYRFGPSEKMISLCRVAQDRFAVGTSSGYVVVLDTNGLPMIQYRPHKACIWDVAFAGSYDFATASEDGTSSVFHYYLGQQELEASSVASFQSDVFAVCYARDFDAASPVLSGGLSATVCVLHSDRKSSSFIPATTSIQALCSIPSRGHVLVGGGNGTVTVVDPESCRTVESSNKHVRKVPAVSAFGSTLLTGSFDKTLRVWDYRQQMHCSHNLVMTDVLTACAVSEQHVAACSGSSLYLWDLRMLHQVLAVKNRAWNGLTRGLVLAEKTLVTASVDGAARFWKIS</sequence>
<dbReference type="Gene3D" id="2.130.10.10">
    <property type="entry name" value="YVTN repeat-like/Quinoprotein amine dehydrogenase"/>
    <property type="match status" value="2"/>
</dbReference>
<feature type="domain" description="Dynein heavy chain region D6 P-loop" evidence="3">
    <location>
        <begin position="166"/>
        <end position="276"/>
    </location>
</feature>
<dbReference type="OrthoDB" id="10255630at2759"/>
<dbReference type="GO" id="GO:0007018">
    <property type="term" value="P:microtubule-based movement"/>
    <property type="evidence" value="ECO:0007669"/>
    <property type="project" value="InterPro"/>
</dbReference>
<dbReference type="InterPro" id="IPR036322">
    <property type="entry name" value="WD40_repeat_dom_sf"/>
</dbReference>
<dbReference type="InterPro" id="IPR015943">
    <property type="entry name" value="WD40/YVTN_repeat-like_dom_sf"/>
</dbReference>
<keyword evidence="5" id="KW-1185">Reference proteome</keyword>
<evidence type="ECO:0000256" key="2">
    <source>
        <dbReference type="SAM" id="MobiDB-lite"/>
    </source>
</evidence>
<dbReference type="PROSITE" id="PS50082">
    <property type="entry name" value="WD_REPEATS_2"/>
    <property type="match status" value="2"/>
</dbReference>
<dbReference type="InterPro" id="IPR027417">
    <property type="entry name" value="P-loop_NTPase"/>
</dbReference>
<reference evidence="5" key="1">
    <citation type="submission" date="2015-09" db="EMBL/GenBank/DDBJ databases">
        <authorList>
            <consortium name="Pathogen Informatics"/>
        </authorList>
    </citation>
    <scope>NUCLEOTIDE SEQUENCE [LARGE SCALE GENOMIC DNA]</scope>
    <source>
        <strain evidence="5">Lake Konstanz</strain>
    </source>
</reference>
<evidence type="ECO:0000256" key="1">
    <source>
        <dbReference type="PROSITE-ProRule" id="PRU00221"/>
    </source>
</evidence>
<proteinExistence type="predicted"/>
<dbReference type="SUPFAM" id="SSF50978">
    <property type="entry name" value="WD40 repeat-like"/>
    <property type="match status" value="1"/>
</dbReference>
<feature type="region of interest" description="Disordered" evidence="2">
    <location>
        <begin position="104"/>
        <end position="130"/>
    </location>
</feature>
<dbReference type="EMBL" id="CYKH01001888">
    <property type="protein sequence ID" value="CUG91048.1"/>
    <property type="molecule type" value="Genomic_DNA"/>
</dbReference>
<name>A0A0S4JKZ2_BODSA</name>
<feature type="compositionally biased region" description="Low complexity" evidence="2">
    <location>
        <begin position="308"/>
        <end position="323"/>
    </location>
</feature>
<dbReference type="AlphaFoldDB" id="A0A0S4JKZ2"/>
<organism evidence="4 5">
    <name type="scientific">Bodo saltans</name>
    <name type="common">Flagellated protozoan</name>
    <dbReference type="NCBI Taxonomy" id="75058"/>
    <lineage>
        <taxon>Eukaryota</taxon>
        <taxon>Discoba</taxon>
        <taxon>Euglenozoa</taxon>
        <taxon>Kinetoplastea</taxon>
        <taxon>Metakinetoplastina</taxon>
        <taxon>Eubodonida</taxon>
        <taxon>Bodonidae</taxon>
        <taxon>Bodo</taxon>
    </lineage>
</organism>
<protein>
    <submittedName>
        <fullName evidence="4">Dynein heavy chain, putative</fullName>
    </submittedName>
</protein>
<dbReference type="Proteomes" id="UP000051952">
    <property type="component" value="Unassembled WGS sequence"/>
</dbReference>